<reference evidence="2" key="1">
    <citation type="submission" date="2022-11" db="EMBL/GenBank/DDBJ databases">
        <authorList>
            <person name="Hyden B.L."/>
            <person name="Feng K."/>
            <person name="Yates T."/>
            <person name="Jawdy S."/>
            <person name="Smart L.B."/>
            <person name="Muchero W."/>
        </authorList>
    </citation>
    <scope>NUCLEOTIDE SEQUENCE</scope>
    <source>
        <tissue evidence="2">Shoot tip</tissue>
    </source>
</reference>
<sequence length="98" mass="10564">MEQKILFKGLKESCVSREEEAWQTSAIGGEDFGKGEIQPARRNDTASEINPSSSDNGQQPANSLDLSDAYKLAVGNRGRQLSGVLAEQKDCSQGFSKA</sequence>
<feature type="compositionally biased region" description="Basic and acidic residues" evidence="1">
    <location>
        <begin position="31"/>
        <end position="45"/>
    </location>
</feature>
<accession>A0A9Q0T1E6</accession>
<dbReference type="OrthoDB" id="1047602at2759"/>
<feature type="compositionally biased region" description="Polar residues" evidence="1">
    <location>
        <begin position="46"/>
        <end position="65"/>
    </location>
</feature>
<evidence type="ECO:0000256" key="1">
    <source>
        <dbReference type="SAM" id="MobiDB-lite"/>
    </source>
</evidence>
<evidence type="ECO:0000313" key="3">
    <source>
        <dbReference type="Proteomes" id="UP001151529"/>
    </source>
</evidence>
<gene>
    <name evidence="2" type="ORF">OIU85_003782</name>
</gene>
<proteinExistence type="predicted"/>
<evidence type="ECO:0000313" key="2">
    <source>
        <dbReference type="EMBL" id="KAJ6697442.1"/>
    </source>
</evidence>
<dbReference type="EMBL" id="JAPFFL010000010">
    <property type="protein sequence ID" value="KAJ6697442.1"/>
    <property type="molecule type" value="Genomic_DNA"/>
</dbReference>
<keyword evidence="3" id="KW-1185">Reference proteome</keyword>
<dbReference type="Proteomes" id="UP001151529">
    <property type="component" value="Chromosome 19"/>
</dbReference>
<protein>
    <submittedName>
        <fullName evidence="2">Uncharacterized protein</fullName>
    </submittedName>
</protein>
<organism evidence="2 3">
    <name type="scientific">Salix viminalis</name>
    <name type="common">Common osier</name>
    <name type="synonym">Basket willow</name>
    <dbReference type="NCBI Taxonomy" id="40686"/>
    <lineage>
        <taxon>Eukaryota</taxon>
        <taxon>Viridiplantae</taxon>
        <taxon>Streptophyta</taxon>
        <taxon>Embryophyta</taxon>
        <taxon>Tracheophyta</taxon>
        <taxon>Spermatophyta</taxon>
        <taxon>Magnoliopsida</taxon>
        <taxon>eudicotyledons</taxon>
        <taxon>Gunneridae</taxon>
        <taxon>Pentapetalae</taxon>
        <taxon>rosids</taxon>
        <taxon>fabids</taxon>
        <taxon>Malpighiales</taxon>
        <taxon>Salicaceae</taxon>
        <taxon>Saliceae</taxon>
        <taxon>Salix</taxon>
    </lineage>
</organism>
<dbReference type="AlphaFoldDB" id="A0A9Q0T1E6"/>
<name>A0A9Q0T1E6_SALVM</name>
<comment type="caution">
    <text evidence="2">The sequence shown here is derived from an EMBL/GenBank/DDBJ whole genome shotgun (WGS) entry which is preliminary data.</text>
</comment>
<feature type="region of interest" description="Disordered" evidence="1">
    <location>
        <begin position="25"/>
        <end position="65"/>
    </location>
</feature>
<reference evidence="2" key="2">
    <citation type="journal article" date="2023" name="Int. J. Mol. Sci.">
        <title>De Novo Assembly and Annotation of 11 Diverse Shrub Willow (Salix) Genomes Reveals Novel Gene Organization in Sex-Linked Regions.</title>
        <authorList>
            <person name="Hyden B."/>
            <person name="Feng K."/>
            <person name="Yates T.B."/>
            <person name="Jawdy S."/>
            <person name="Cereghino C."/>
            <person name="Smart L.B."/>
            <person name="Muchero W."/>
        </authorList>
    </citation>
    <scope>NUCLEOTIDE SEQUENCE [LARGE SCALE GENOMIC DNA]</scope>
    <source>
        <tissue evidence="2">Shoot tip</tissue>
    </source>
</reference>